<name>M1K4V9_ENCCN</name>
<dbReference type="VEuPathDB" id="MicrosporidiaDB:AEWQ_010800"/>
<reference evidence="3" key="1">
    <citation type="journal article" date="2013" name="Eukaryot. Cell">
        <title>Extremely Reduced Levels of Heterozygosity in the Vertebrate Pathogen Encephalitozoon cuniculi.</title>
        <authorList>
            <person name="Selman M."/>
            <person name="Sak B."/>
            <person name="Kvac M."/>
            <person name="Farinelli L."/>
            <person name="Weiss L.M."/>
            <person name="Corradi N."/>
        </authorList>
    </citation>
    <scope>NUCLEOTIDE SEQUENCE</scope>
</reference>
<evidence type="ECO:0000313" key="3">
    <source>
        <dbReference type="EMBL" id="AGE96003.1"/>
    </source>
</evidence>
<gene>
    <name evidence="3" type="ORF">ECU01_0990</name>
</gene>
<accession>M1K4V9</accession>
<dbReference type="VEuPathDB" id="MicrosporidiaDB:AEWR_010830"/>
<proteinExistence type="predicted"/>
<protein>
    <submittedName>
        <fullName evidence="3">Uncharacterized protein</fullName>
    </submittedName>
</protein>
<keyword evidence="2" id="KW-0472">Membrane</keyword>
<dbReference type="EMBL" id="KC513612">
    <property type="protein sequence ID" value="AGE96003.1"/>
    <property type="molecule type" value="Genomic_DNA"/>
</dbReference>
<organism evidence="3">
    <name type="scientific">Encephalitozoon cuniculi</name>
    <name type="common">Microsporidian parasite</name>
    <dbReference type="NCBI Taxonomy" id="6035"/>
    <lineage>
        <taxon>Eukaryota</taxon>
        <taxon>Fungi</taxon>
        <taxon>Fungi incertae sedis</taxon>
        <taxon>Microsporidia</taxon>
        <taxon>Unikaryonidae</taxon>
        <taxon>Encephalitozoon</taxon>
    </lineage>
</organism>
<feature type="transmembrane region" description="Helical" evidence="2">
    <location>
        <begin position="30"/>
        <end position="54"/>
    </location>
</feature>
<feature type="compositionally biased region" description="Basic and acidic residues" evidence="1">
    <location>
        <begin position="1"/>
        <end position="10"/>
    </location>
</feature>
<feature type="region of interest" description="Disordered" evidence="1">
    <location>
        <begin position="1"/>
        <end position="21"/>
    </location>
</feature>
<dbReference type="VEuPathDB" id="MicrosporidiaDB:ECU01_0990"/>
<dbReference type="VEuPathDB" id="MicrosporidiaDB:M970_010830"/>
<evidence type="ECO:0000256" key="1">
    <source>
        <dbReference type="SAM" id="MobiDB-lite"/>
    </source>
</evidence>
<keyword evidence="2" id="KW-0812">Transmembrane</keyword>
<dbReference type="VEuPathDB" id="MicrosporidiaDB:AEWD_010830"/>
<keyword evidence="2" id="KW-1133">Transmembrane helix</keyword>
<dbReference type="AlphaFoldDB" id="M1K4V9"/>
<sequence>MLVGKLEEFPSLKSPSGQEDNPLRRKKRKLILYSLYFFSMIAMYRVVKTFYWLYTLDLNKLCLNKVVYDTETWKKIEVGISLENSESPIHVKFMNVTANLFSILSDGTELPLLSLRIPTANITKNKNILFNGDIYIENFNRRNMIESRFSVHFGIKMDAKMYPRLCFIRFPFCSSQSFSLGSSVSSPGKEVVFKQIYAESRDGKLLLEGEIDNRKFNIPKFVVIRSQGVVINFAGGRGPRTIVVGPVEVDGSIFLTPLIVRIVISEEWGDELRRDFVRVLRGEEVGVRVEDFYFKNNAEGTPEERIKLGFGIGFNVRNQEGYDIAFKGYGTKNIPSKKPLIILKNDPGMGDPSFSVCINKDIFPCIEYHSSLAMRCNAFSGNMYLNGHRIGEIKVSIDNGDEHFILSCRFSEFDPSKFLEAFKLHKKKDLRVIFGSPSSLGVLVNNIELVWKLSGELYILFKDVRYDIMSSQKNTSIISILHALSSSGKSLRIDTLATFAPIEEISYNFFQLKLLGFGFSLSKLGIDADITVLDTDIRCQNNAEPLIKRLFGEFLVCTRINDTLDSILDRIGYCGDDSVEDEQEKGPSIEKLCLKYDKSRPNEIRKHFFSVSVSENKASCSPGVIIQNIVRMPGDMKFDIVADARGLGFGPVTPVTVNVEHAEICYAWKGKESWIDFIGGVDFSVSFSHLYDLVALGMCDLDVVCDEEDYLAGMIKSMASRAIRERSKGGVEKEVGSKDMVLKSRLRRLRNDKLSPVYVYEGTTEVSIPMEMFDSASIEFDIPKIRLVIFEASNENPHDRRFASIETLPCIQRELGEHKYKSFGVLYRFSELPSCNVPMNVCLVVDDRMYEFMTIEHGLYRRTMGDIRREIFEKNSGRKENKVLVAEINSTSNFRVGSLEDGFASDEGTWSLKITSSHLSHFLFSRIPGLLLESFYRVIAPGMKFEIDVDRDTLALYVESDRRNPWKTVGEEERKSESMRGPFYRVLDLMFSRFLFSETIRYNYQSVKRLCPDGSERTELKRPYHDPFVDTAEYRSWSLVGRFGIEGKVPGYGMIWIPKVRFNIPLGFALVSIFPSHNPYVFTVNKAGMYLGFPLPFDFLIPSPGMPAEIVFTSKSNDKELCRFELGSIDARPNVFFMSICIPPTSYILSLKETIRRYRKYRRKDLPVIQQDAKISILVNGAKAYGCVNRIVIEAQEFSSFLHSLAFLEKRFLKATGFMAGRVQKGLRENKKMQPPALGSH</sequence>
<evidence type="ECO:0000256" key="2">
    <source>
        <dbReference type="SAM" id="Phobius"/>
    </source>
</evidence>